<dbReference type="PANTHER" id="PTHR30336">
    <property type="entry name" value="INNER MEMBRANE PROTEIN, PROBABLE PERMEASE"/>
    <property type="match status" value="1"/>
</dbReference>
<dbReference type="EMBL" id="JACDXX010000008">
    <property type="protein sequence ID" value="MCB5410444.1"/>
    <property type="molecule type" value="Genomic_DNA"/>
</dbReference>
<keyword evidence="3" id="KW-1185">Reference proteome</keyword>
<protein>
    <submittedName>
        <fullName evidence="2">YdcF family protein</fullName>
    </submittedName>
</protein>
<proteinExistence type="predicted"/>
<dbReference type="RefSeq" id="WP_226935349.1">
    <property type="nucleotide sequence ID" value="NZ_JACDXX010000008.1"/>
</dbReference>
<dbReference type="CDD" id="cd06259">
    <property type="entry name" value="YdcF-like"/>
    <property type="match status" value="1"/>
</dbReference>
<dbReference type="InterPro" id="IPR003848">
    <property type="entry name" value="DUF218"/>
</dbReference>
<sequence>MQVQHAERERDIYFPPDRLVPADIALVFGMNSPARPAMHAIRLWRQGYVKRLLFTGGYNPRLGATEAGVMAGLAGQEGVPRDAILLEPCAAHTDQNAEFAARLLAGEPGRGLLIVAVHFHLRRCRLAAQRWFGPQAVRGWSSYSSRYYRAEDWPGAARARQDVAGESEKIRRYYADAAPFSESFDLV</sequence>
<evidence type="ECO:0000313" key="3">
    <source>
        <dbReference type="Proteomes" id="UP001198571"/>
    </source>
</evidence>
<dbReference type="PANTHER" id="PTHR30336:SF20">
    <property type="entry name" value="DUF218 DOMAIN-CONTAINING PROTEIN"/>
    <property type="match status" value="1"/>
</dbReference>
<dbReference type="Gene3D" id="3.40.50.620">
    <property type="entry name" value="HUPs"/>
    <property type="match status" value="1"/>
</dbReference>
<dbReference type="InterPro" id="IPR051599">
    <property type="entry name" value="Cell_Envelope_Assoc"/>
</dbReference>
<dbReference type="InterPro" id="IPR014729">
    <property type="entry name" value="Rossmann-like_a/b/a_fold"/>
</dbReference>
<name>A0ABS8CM44_9RHOB</name>
<feature type="domain" description="DUF218" evidence="1">
    <location>
        <begin position="23"/>
        <end position="134"/>
    </location>
</feature>
<dbReference type="Proteomes" id="UP001198571">
    <property type="component" value="Unassembled WGS sequence"/>
</dbReference>
<accession>A0ABS8CM44</accession>
<evidence type="ECO:0000313" key="2">
    <source>
        <dbReference type="EMBL" id="MCB5410444.1"/>
    </source>
</evidence>
<comment type="caution">
    <text evidence="2">The sequence shown here is derived from an EMBL/GenBank/DDBJ whole genome shotgun (WGS) entry which is preliminary data.</text>
</comment>
<reference evidence="2 3" key="1">
    <citation type="submission" date="2020-07" db="EMBL/GenBank/DDBJ databases">
        <title>Pseudogemmobacter sp. nov., isolated from poultry manure in Taiwan.</title>
        <authorList>
            <person name="Lin S.-Y."/>
            <person name="Tang Y.-S."/>
            <person name="Young C.-C."/>
        </authorList>
    </citation>
    <scope>NUCLEOTIDE SEQUENCE [LARGE SCALE GENOMIC DNA]</scope>
    <source>
        <strain evidence="2 3">CC-YST710</strain>
    </source>
</reference>
<organism evidence="2 3">
    <name type="scientific">Pseudogemmobacter faecipullorum</name>
    <dbReference type="NCBI Taxonomy" id="2755041"/>
    <lineage>
        <taxon>Bacteria</taxon>
        <taxon>Pseudomonadati</taxon>
        <taxon>Pseudomonadota</taxon>
        <taxon>Alphaproteobacteria</taxon>
        <taxon>Rhodobacterales</taxon>
        <taxon>Paracoccaceae</taxon>
        <taxon>Pseudogemmobacter</taxon>
    </lineage>
</organism>
<dbReference type="Pfam" id="PF02698">
    <property type="entry name" value="DUF218"/>
    <property type="match status" value="1"/>
</dbReference>
<gene>
    <name evidence="2" type="ORF">H0485_10570</name>
</gene>
<evidence type="ECO:0000259" key="1">
    <source>
        <dbReference type="Pfam" id="PF02698"/>
    </source>
</evidence>